<feature type="transmembrane region" description="Helical" evidence="7">
    <location>
        <begin position="126"/>
        <end position="143"/>
    </location>
</feature>
<feature type="region of interest" description="Disordered" evidence="6">
    <location>
        <begin position="345"/>
        <end position="369"/>
    </location>
</feature>
<feature type="transmembrane region" description="Helical" evidence="7">
    <location>
        <begin position="90"/>
        <end position="114"/>
    </location>
</feature>
<evidence type="ECO:0000256" key="1">
    <source>
        <dbReference type="ARBA" id="ARBA00004141"/>
    </source>
</evidence>
<dbReference type="OrthoDB" id="28755at2759"/>
<evidence type="ECO:0000256" key="2">
    <source>
        <dbReference type="ARBA" id="ARBA00022448"/>
    </source>
</evidence>
<keyword evidence="4 7" id="KW-1133">Transmembrane helix</keyword>
<keyword evidence="9" id="KW-1185">Reference proteome</keyword>
<dbReference type="InterPro" id="IPR036259">
    <property type="entry name" value="MFS_trans_sf"/>
</dbReference>
<dbReference type="PANTHER" id="PTHR19432:SF35">
    <property type="entry name" value="SOLUTE CARRIER FAMILY 45 MEMBER 3 ISOFORM X1"/>
    <property type="match status" value="1"/>
</dbReference>
<feature type="transmembrane region" description="Helical" evidence="7">
    <location>
        <begin position="849"/>
        <end position="874"/>
    </location>
</feature>
<comment type="subcellular location">
    <subcellularLocation>
        <location evidence="1">Membrane</location>
        <topology evidence="1">Multi-pass membrane protein</topology>
    </subcellularLocation>
</comment>
<organism evidence="8 9">
    <name type="scientific">Mytilus galloprovincialis</name>
    <name type="common">Mediterranean mussel</name>
    <dbReference type="NCBI Taxonomy" id="29158"/>
    <lineage>
        <taxon>Eukaryota</taxon>
        <taxon>Metazoa</taxon>
        <taxon>Spiralia</taxon>
        <taxon>Lophotrochozoa</taxon>
        <taxon>Mollusca</taxon>
        <taxon>Bivalvia</taxon>
        <taxon>Autobranchia</taxon>
        <taxon>Pteriomorphia</taxon>
        <taxon>Mytilida</taxon>
        <taxon>Mytiloidea</taxon>
        <taxon>Mytilidae</taxon>
        <taxon>Mytilinae</taxon>
        <taxon>Mytilus</taxon>
    </lineage>
</organism>
<dbReference type="EMBL" id="UYJE01001139">
    <property type="protein sequence ID" value="VDH99380.1"/>
    <property type="molecule type" value="Genomic_DNA"/>
</dbReference>
<protein>
    <submittedName>
        <fullName evidence="8">Solute carrier family 45, member 1/2/4</fullName>
    </submittedName>
</protein>
<dbReference type="Gene3D" id="1.20.1250.20">
    <property type="entry name" value="MFS general substrate transporter like domains"/>
    <property type="match status" value="2"/>
</dbReference>
<feature type="region of interest" description="Disordered" evidence="6">
    <location>
        <begin position="625"/>
        <end position="657"/>
    </location>
</feature>
<evidence type="ECO:0000313" key="8">
    <source>
        <dbReference type="EMBL" id="VDH99380.1"/>
    </source>
</evidence>
<gene>
    <name evidence="8" type="ORF">MGAL_10B077456</name>
</gene>
<feature type="transmembrane region" description="Helical" evidence="7">
    <location>
        <begin position="262"/>
        <end position="282"/>
    </location>
</feature>
<dbReference type="AlphaFoldDB" id="A0A8B6C4R4"/>
<proteinExistence type="predicted"/>
<dbReference type="GO" id="GO:0008506">
    <property type="term" value="F:sucrose:proton symporter activity"/>
    <property type="evidence" value="ECO:0007669"/>
    <property type="project" value="TreeGrafter"/>
</dbReference>
<keyword evidence="2" id="KW-0813">Transport</keyword>
<dbReference type="GO" id="GO:0016020">
    <property type="term" value="C:membrane"/>
    <property type="evidence" value="ECO:0007669"/>
    <property type="project" value="UniProtKB-SubCell"/>
</dbReference>
<feature type="transmembrane region" description="Helical" evidence="7">
    <location>
        <begin position="464"/>
        <end position="484"/>
    </location>
</feature>
<keyword evidence="3 7" id="KW-0812">Transmembrane</keyword>
<sequence>MKENSMSIGLLTSSIQTLKRLRENADIYIQTVGEGIESFTKFGEDSSWIHNRKSRMQLLRLSAVVCGIELCYAAETAFVSPILLKLGVPASLMTLIWCASPFLGFFLVPLFGSLSDRCRVQFGRRRPFILILSVGIIFGLLLVPNGEYFGLKLGDKGTASIKDFLLTNCTLLNNTLVLNSSKECEEAFDFQNINNNKTFYYGGSNKSEHSSGFFHFIKIPENHVYGIVLTIIGVALLDFCCDAAQSPCRSYLLDVCVPEDHSAGLTSFTIMAGFGGSVGYIMGGINWNGSGQLDGLEAHVRIVFAVVLIFFVLCVALTITSFKEVPLSDKKVTVEKLQKKRKRKGKSRYQKFTNDSSDDDSEDEAKGKTFDYKPTYGSFPKENGRFAKQNGNHLPYDKSDPVNKSELQGLPRILENDEEIEKGQVLEAEFDRIDDEMRRQSIFISTEVSLKTYLLSIVRMPKSLLILCLTNLFSWMSLVCYSLFFTDFVGQAVYGGDPKAPVGSREHQLYDEGVRVGSFGMSLYSLACGIYSIFIEKLVEMFTATITPTIGEMGSGDVDDHSTSTKIVTNKYHSTEQHKAIINTTIQSKLFSGQNINNITKDSTSVEVSENDLSSSATQPYLSVDETTSTVTTDAETSANNEISSTLKPSSSTTKRSFTTSPILSSILTSIKTQSTTPDLTTEFYSETDVTEKQTTYIHSTDVTEKQTTYSRSETIATEKPTSYSRSEAVTTKRPTTYTRGKTDVTKIPTTYISVTPYSIEPSTIVENETTKSLYTDNAVTEKTSNYTVENVHSTEDSFTNSTLDVVTSTVTTIRPSDISQTVSFSNITTAKISNVSKNKETETEDDTLLLHLAFIIPSAFIILVAVLISVVCLHRNKRRKKAENIDGVQKRPKNSSNPAFMKENMNALAYQFQSRDSKLPSAFKTKLENHGNCFEEIELREENQIAEQNSDKNQTTVEMESNFSPIGKDRSYFTTIVENEQNYDTANTPPLPGKGHKIQNVAHDTSASHYDVLPLRESLPVKTRRQNSIDEIQGLSRTNLYKNPEYDVLPLRTFAHNQLPSDSQDRTFIKTTKQDNNLLDSVQAGNETKKPMETFNFPDEVFSDDLSAPGSKSESETDQDITELEMIGNNAVDKLKRREPASRAPSFVALPRAASGSLRTAL</sequence>
<feature type="transmembrane region" description="Helical" evidence="7">
    <location>
        <begin position="58"/>
        <end position="84"/>
    </location>
</feature>
<evidence type="ECO:0000256" key="4">
    <source>
        <dbReference type="ARBA" id="ARBA00022989"/>
    </source>
</evidence>
<evidence type="ECO:0000256" key="7">
    <source>
        <dbReference type="SAM" id="Phobius"/>
    </source>
</evidence>
<accession>A0A8B6C4R4</accession>
<evidence type="ECO:0000313" key="9">
    <source>
        <dbReference type="Proteomes" id="UP000596742"/>
    </source>
</evidence>
<comment type="caution">
    <text evidence="8">The sequence shown here is derived from an EMBL/GenBank/DDBJ whole genome shotgun (WGS) entry which is preliminary data.</text>
</comment>
<dbReference type="Proteomes" id="UP000596742">
    <property type="component" value="Unassembled WGS sequence"/>
</dbReference>
<dbReference type="SUPFAM" id="SSF103473">
    <property type="entry name" value="MFS general substrate transporter"/>
    <property type="match status" value="1"/>
</dbReference>
<name>A0A8B6C4R4_MYTGA</name>
<feature type="region of interest" description="Disordered" evidence="6">
    <location>
        <begin position="1100"/>
        <end position="1163"/>
    </location>
</feature>
<feature type="region of interest" description="Disordered" evidence="6">
    <location>
        <begin position="709"/>
        <end position="732"/>
    </location>
</feature>
<feature type="transmembrane region" description="Helical" evidence="7">
    <location>
        <begin position="223"/>
        <end position="241"/>
    </location>
</feature>
<evidence type="ECO:0000256" key="3">
    <source>
        <dbReference type="ARBA" id="ARBA00022692"/>
    </source>
</evidence>
<evidence type="ECO:0000256" key="6">
    <source>
        <dbReference type="SAM" id="MobiDB-lite"/>
    </source>
</evidence>
<reference evidence="8" key="1">
    <citation type="submission" date="2018-11" db="EMBL/GenBank/DDBJ databases">
        <authorList>
            <person name="Alioto T."/>
            <person name="Alioto T."/>
        </authorList>
    </citation>
    <scope>NUCLEOTIDE SEQUENCE</scope>
</reference>
<feature type="transmembrane region" description="Helical" evidence="7">
    <location>
        <begin position="302"/>
        <end position="322"/>
    </location>
</feature>
<keyword evidence="5 7" id="KW-0472">Membrane</keyword>
<dbReference type="CDD" id="cd17313">
    <property type="entry name" value="MFS_SLC45_SUC"/>
    <property type="match status" value="1"/>
</dbReference>
<dbReference type="PANTHER" id="PTHR19432">
    <property type="entry name" value="SUGAR TRANSPORTER"/>
    <property type="match status" value="1"/>
</dbReference>
<evidence type="ECO:0000256" key="5">
    <source>
        <dbReference type="ARBA" id="ARBA00023136"/>
    </source>
</evidence>